<proteinExistence type="inferred from homology"/>
<dbReference type="GO" id="GO:0008270">
    <property type="term" value="F:zinc ion binding"/>
    <property type="evidence" value="ECO:0007669"/>
    <property type="project" value="UniProtKB-KW"/>
</dbReference>
<keyword evidence="5" id="KW-1185">Reference proteome</keyword>
<protein>
    <submittedName>
        <fullName evidence="4">WGS project CAEQ00000000 data, annotated contig 644</fullName>
    </submittedName>
</protein>
<feature type="non-terminal residue" evidence="4">
    <location>
        <position position="325"/>
    </location>
</feature>
<evidence type="ECO:0000256" key="2">
    <source>
        <dbReference type="SAM" id="MobiDB-lite"/>
    </source>
</evidence>
<gene>
    <name evidence="4" type="ORF">TCIL3000_0_16540</name>
</gene>
<evidence type="ECO:0000256" key="1">
    <source>
        <dbReference type="PROSITE-ProRule" id="PRU01357"/>
    </source>
</evidence>
<evidence type="ECO:0000313" key="4">
    <source>
        <dbReference type="EMBL" id="CCD16751.1"/>
    </source>
</evidence>
<feature type="domain" description="C6H2-type" evidence="3">
    <location>
        <begin position="7"/>
        <end position="61"/>
    </location>
</feature>
<evidence type="ECO:0000313" key="5">
    <source>
        <dbReference type="Proteomes" id="UP000000702"/>
    </source>
</evidence>
<dbReference type="AlphaFoldDB" id="F9WHF8"/>
<feature type="compositionally biased region" description="Basic and acidic residues" evidence="2">
    <location>
        <begin position="87"/>
        <end position="97"/>
    </location>
</feature>
<dbReference type="EMBL" id="CAEQ01002430">
    <property type="protein sequence ID" value="CCD16751.1"/>
    <property type="molecule type" value="Genomic_DNA"/>
</dbReference>
<evidence type="ECO:0000259" key="3">
    <source>
        <dbReference type="PROSITE" id="PS52013"/>
    </source>
</evidence>
<sequence length="325" mass="35397">MTTSETEQKCDGCSEAASSFQCPLCQAELITDRGFFCSQGCFAKNWLQHRSAFHRSGVVRAKTRREGVMDEADREGQIAKKKRKAVKVTDEGNKDSGEGQSQSASLHQEYKMIPWKILERSTPAQVEPSLSIGIPRATIASVSSDRRVSFWSAAYAAAQHIVAELSNAPRKRREDSGTPLHVLVVASDALAAHAMAWAGRCCGLANVTQLVVEPPPTEGDKVSNPSEYFSGEQRVVVTTQEIVRATGDGSIATWLPKSNNLLITLPGVADATDFQLVHTRALFFTYAKGSTVELGKEEGDEEEATHRLKPSSQVPAGLHRLFEPV</sequence>
<keyword evidence="1" id="KW-0479">Metal-binding</keyword>
<reference evidence="4 5" key="2">
    <citation type="journal article" date="2012" name="Proc. Natl. Acad. Sci. U.S.A.">
        <title>Antigenic diversity is generated by distinct evolutionary mechanisms in African trypanosome species.</title>
        <authorList>
            <person name="Jackson A.P."/>
            <person name="Berry A."/>
            <person name="Aslett M."/>
            <person name="Allison H.C."/>
            <person name="Burton P."/>
            <person name="Vavrova-Anderson J."/>
            <person name="Brown R."/>
            <person name="Browne H."/>
            <person name="Corton N."/>
            <person name="Hauser H."/>
            <person name="Gamble J."/>
            <person name="Gilderthorp R."/>
            <person name="Marcello L."/>
            <person name="McQuillan J."/>
            <person name="Otto T.D."/>
            <person name="Quail M.A."/>
            <person name="Sanders M.J."/>
            <person name="van Tonder A."/>
            <person name="Ginger M.L."/>
            <person name="Field M.C."/>
            <person name="Barry J.D."/>
            <person name="Hertz-Fowler C."/>
            <person name="Berriman M."/>
        </authorList>
    </citation>
    <scope>NUCLEOTIDE SEQUENCE [LARGE SCALE GENOMIC DNA]</scope>
    <source>
        <strain evidence="4 5">IL3000</strain>
    </source>
</reference>
<name>F9WHF8_TRYCI</name>
<dbReference type="Proteomes" id="UP000000702">
    <property type="component" value="Unassembled WGS sequence"/>
</dbReference>
<dbReference type="Pfam" id="PF15801">
    <property type="entry name" value="zf-C6H2"/>
    <property type="match status" value="1"/>
</dbReference>
<keyword evidence="1" id="KW-0863">Zinc-finger</keyword>
<feature type="region of interest" description="Disordered" evidence="2">
    <location>
        <begin position="68"/>
        <end position="105"/>
    </location>
</feature>
<dbReference type="PROSITE" id="PS52013">
    <property type="entry name" value="ZF_C6H2"/>
    <property type="match status" value="1"/>
</dbReference>
<dbReference type="InterPro" id="IPR031615">
    <property type="entry name" value="Zfn-C6H2"/>
</dbReference>
<reference evidence="5" key="1">
    <citation type="submission" date="2011-07" db="EMBL/GenBank/DDBJ databases">
        <title>Divergent evolution of antigenic variation in African trypanosomes.</title>
        <authorList>
            <person name="Jackson A.P."/>
            <person name="Berry A."/>
            <person name="Allison H.C."/>
            <person name="Burton P."/>
            <person name="Anderson J."/>
            <person name="Aslett M."/>
            <person name="Brown R."/>
            <person name="Corton N."/>
            <person name="Harris D."/>
            <person name="Hauser H."/>
            <person name="Gamble J."/>
            <person name="Gilderthorp R."/>
            <person name="McQuillan J."/>
            <person name="Quail M.A."/>
            <person name="Sanders M."/>
            <person name="Van Tonder A."/>
            <person name="Ginger M.L."/>
            <person name="Donelson J.E."/>
            <person name="Field M.C."/>
            <person name="Barry J.D."/>
            <person name="Berriman M."/>
            <person name="Hertz-Fowler C."/>
        </authorList>
    </citation>
    <scope>NUCLEOTIDE SEQUENCE [LARGE SCALE GENOMIC DNA]</scope>
    <source>
        <strain evidence="5">IL3000</strain>
    </source>
</reference>
<dbReference type="OMA" id="MAWAGRC"/>
<comment type="caution">
    <text evidence="4">The sequence shown here is derived from an EMBL/GenBank/DDBJ whole genome shotgun (WGS) entry which is preliminary data.</text>
</comment>
<keyword evidence="1" id="KW-0862">Zinc</keyword>
<comment type="similarity">
    <text evidence="1">Belongs to the peptidase M24A family. Methionine aminopeptidase type 1 subfamily.</text>
</comment>
<organism evidence="4 5">
    <name type="scientific">Trypanosoma congolense (strain IL3000)</name>
    <dbReference type="NCBI Taxonomy" id="1068625"/>
    <lineage>
        <taxon>Eukaryota</taxon>
        <taxon>Discoba</taxon>
        <taxon>Euglenozoa</taxon>
        <taxon>Kinetoplastea</taxon>
        <taxon>Metakinetoplastina</taxon>
        <taxon>Trypanosomatida</taxon>
        <taxon>Trypanosomatidae</taxon>
        <taxon>Trypanosoma</taxon>
        <taxon>Nannomonas</taxon>
    </lineage>
</organism>
<accession>F9WHF8</accession>